<dbReference type="GO" id="GO:1990423">
    <property type="term" value="C:RZZ complex"/>
    <property type="evidence" value="ECO:0007669"/>
    <property type="project" value="TreeGrafter"/>
</dbReference>
<dbReference type="OrthoDB" id="534815at2759"/>
<dbReference type="GO" id="GO:0007094">
    <property type="term" value="P:mitotic spindle assembly checkpoint signaling"/>
    <property type="evidence" value="ECO:0007669"/>
    <property type="project" value="TreeGrafter"/>
</dbReference>
<accession>A0A9W7XU46</accession>
<comment type="caution">
    <text evidence="2">The sequence shown here is derived from an EMBL/GenBank/DDBJ whole genome shotgun (WGS) entry which is preliminary data.</text>
</comment>
<evidence type="ECO:0000313" key="2">
    <source>
        <dbReference type="EMBL" id="KAJ1719060.1"/>
    </source>
</evidence>
<feature type="non-terminal residue" evidence="2">
    <location>
        <position position="1"/>
    </location>
</feature>
<dbReference type="PANTHER" id="PTHR12205">
    <property type="entry name" value="CENTROMERE/KINETOCHORE PROTEIN ZW10"/>
    <property type="match status" value="1"/>
</dbReference>
<feature type="domain" description="Centromere/kinetochore protein zw10 C-terminal" evidence="1">
    <location>
        <begin position="130"/>
        <end position="228"/>
    </location>
</feature>
<dbReference type="InterPro" id="IPR048343">
    <property type="entry name" value="ZW10_C"/>
</dbReference>
<organism evidence="2 3">
    <name type="scientific">Coemansia biformis</name>
    <dbReference type="NCBI Taxonomy" id="1286918"/>
    <lineage>
        <taxon>Eukaryota</taxon>
        <taxon>Fungi</taxon>
        <taxon>Fungi incertae sedis</taxon>
        <taxon>Zoopagomycota</taxon>
        <taxon>Kickxellomycotina</taxon>
        <taxon>Kickxellomycetes</taxon>
        <taxon>Kickxellales</taxon>
        <taxon>Kickxellaceae</taxon>
        <taxon>Coemansia</taxon>
    </lineage>
</organism>
<dbReference type="GO" id="GO:0005737">
    <property type="term" value="C:cytoplasm"/>
    <property type="evidence" value="ECO:0007669"/>
    <property type="project" value="GOC"/>
</dbReference>
<name>A0A9W7XU46_9FUNG</name>
<protein>
    <submittedName>
        <fullName evidence="2">Ribosome biogenesis protein ytm1</fullName>
    </submittedName>
</protein>
<dbReference type="InterPro" id="IPR046362">
    <property type="entry name" value="Zw10/DSL1_C_sf"/>
</dbReference>
<dbReference type="Pfam" id="PF20666">
    <property type="entry name" value="ZW10_C"/>
    <property type="match status" value="1"/>
</dbReference>
<gene>
    <name evidence="2" type="primary">YTM1_3</name>
    <name evidence="2" type="ORF">LPJ61_006394</name>
</gene>
<reference evidence="2" key="1">
    <citation type="submission" date="2022-07" db="EMBL/GenBank/DDBJ databases">
        <title>Phylogenomic reconstructions and comparative analyses of Kickxellomycotina fungi.</title>
        <authorList>
            <person name="Reynolds N.K."/>
            <person name="Stajich J.E."/>
            <person name="Barry K."/>
            <person name="Grigoriev I.V."/>
            <person name="Crous P."/>
            <person name="Smith M.E."/>
        </authorList>
    </citation>
    <scope>NUCLEOTIDE SEQUENCE</scope>
    <source>
        <strain evidence="2">BCRC 34381</strain>
    </source>
</reference>
<dbReference type="GO" id="GO:0006888">
    <property type="term" value="P:endoplasmic reticulum to Golgi vesicle-mediated transport"/>
    <property type="evidence" value="ECO:0007669"/>
    <property type="project" value="TreeGrafter"/>
</dbReference>
<evidence type="ECO:0000313" key="3">
    <source>
        <dbReference type="Proteomes" id="UP001143981"/>
    </source>
</evidence>
<dbReference type="PANTHER" id="PTHR12205:SF0">
    <property type="entry name" value="CENTROMERE_KINETOCHORE PROTEIN ZW10 HOMOLOG"/>
    <property type="match status" value="1"/>
</dbReference>
<dbReference type="Gene3D" id="1.10.357.150">
    <property type="match status" value="1"/>
</dbReference>
<dbReference type="Proteomes" id="UP001143981">
    <property type="component" value="Unassembled WGS sequence"/>
</dbReference>
<sequence length="470" mass="49434">ISQLVLERCLLRGVPAAGVDMSEFARTADELVAFEATLVARCPSAEQPIRTAAGRVEALFVERRTARALTQARALAETASFDVYDLAGHEALTVDTVRALAGDARLSPALAGDTQLPPALAESVSANTVVFPRCTISVSVRKLVELAYGLVNEAALAADNSGGGSGSGLALATAARQAFDVYDVLFPVLHRAELKAPALAWQYFNDCMYAAHHAANLGAAVERMMPDGAGSGERGAWETSAHQLFDAGIAHIAEIERGAARELSRVVAGGSYDGAAQGGRREALAALAERVRRAVAQLCRAAMPPAVAPHVFYSALGRHLDAVIAATVDAVIGVRDIDVDDSQVLSDHCRSIHALTDMFRLDARVLGHYQGLARTALDGVGQVDPLLQADGGAASGDGACAGLATRYCAQASKLAQLADILVISRADILARRRAGLLAQFTVDELVGLVRALFSDTRERGLDIDQLRNMP</sequence>
<proteinExistence type="predicted"/>
<dbReference type="AlphaFoldDB" id="A0A9W7XU46"/>
<dbReference type="EMBL" id="JANBOI010003047">
    <property type="protein sequence ID" value="KAJ1719060.1"/>
    <property type="molecule type" value="Genomic_DNA"/>
</dbReference>
<keyword evidence="3" id="KW-1185">Reference proteome</keyword>
<evidence type="ECO:0000259" key="1">
    <source>
        <dbReference type="Pfam" id="PF20666"/>
    </source>
</evidence>